<feature type="coiled-coil region" evidence="1">
    <location>
        <begin position="40"/>
        <end position="74"/>
    </location>
</feature>
<evidence type="ECO:0000313" key="3">
    <source>
        <dbReference type="EMBL" id="RUO22683.1"/>
    </source>
</evidence>
<dbReference type="NCBIfam" id="TIGR02976">
    <property type="entry name" value="phageshock_pspB"/>
    <property type="match status" value="1"/>
</dbReference>
<dbReference type="OrthoDB" id="6198106at2"/>
<dbReference type="InterPro" id="IPR009554">
    <property type="entry name" value="Phageshock_PspB"/>
</dbReference>
<gene>
    <name evidence="3" type="ORF">CWE08_04730</name>
</gene>
<comment type="caution">
    <text evidence="3">The sequence shown here is derived from an EMBL/GenBank/DDBJ whole genome shotgun (WGS) entry which is preliminary data.</text>
</comment>
<feature type="transmembrane region" description="Helical" evidence="2">
    <location>
        <begin position="6"/>
        <end position="27"/>
    </location>
</feature>
<keyword evidence="4" id="KW-1185">Reference proteome</keyword>
<keyword evidence="2" id="KW-1133">Transmembrane helix</keyword>
<accession>A0A432W126</accession>
<evidence type="ECO:0000256" key="1">
    <source>
        <dbReference type="SAM" id="Coils"/>
    </source>
</evidence>
<keyword evidence="2" id="KW-0812">Transmembrane</keyword>
<keyword evidence="1" id="KW-0175">Coiled coil</keyword>
<dbReference type="NCBIfam" id="NF006993">
    <property type="entry name" value="PRK09458.1"/>
    <property type="match status" value="1"/>
</dbReference>
<evidence type="ECO:0000313" key="4">
    <source>
        <dbReference type="Proteomes" id="UP000288395"/>
    </source>
</evidence>
<dbReference type="RefSeq" id="WP_126766558.1">
    <property type="nucleotide sequence ID" value="NZ_PIPJ01000002.1"/>
</dbReference>
<sequence length="81" mass="9533">MDVAVISMLIAPLILFVIFVAPIWVILHYRSRNKISEGMSQEDAERVRELAQQAERMRDRIRTLENLLDAEHSNWRQNDRG</sequence>
<proteinExistence type="predicted"/>
<protein>
    <submittedName>
        <fullName evidence="3">Envelope stress response membrane protein PspB</fullName>
    </submittedName>
</protein>
<keyword evidence="2" id="KW-0472">Membrane</keyword>
<organism evidence="3 4">
    <name type="scientific">Aliidiomarina iranensis</name>
    <dbReference type="NCBI Taxonomy" id="1434071"/>
    <lineage>
        <taxon>Bacteria</taxon>
        <taxon>Pseudomonadati</taxon>
        <taxon>Pseudomonadota</taxon>
        <taxon>Gammaproteobacteria</taxon>
        <taxon>Alteromonadales</taxon>
        <taxon>Idiomarinaceae</taxon>
        <taxon>Aliidiomarina</taxon>
    </lineage>
</organism>
<reference evidence="4" key="1">
    <citation type="journal article" date="2018" name="Front. Microbiol.">
        <title>Genome-Based Analysis Reveals the Taxonomy and Diversity of the Family Idiomarinaceae.</title>
        <authorList>
            <person name="Liu Y."/>
            <person name="Lai Q."/>
            <person name="Shao Z."/>
        </authorList>
    </citation>
    <scope>NUCLEOTIDE SEQUENCE [LARGE SCALE GENOMIC DNA]</scope>
    <source>
        <strain evidence="4">GBPy7</strain>
    </source>
</reference>
<dbReference type="AlphaFoldDB" id="A0A432W126"/>
<dbReference type="Pfam" id="PF06667">
    <property type="entry name" value="PspB"/>
    <property type="match status" value="1"/>
</dbReference>
<evidence type="ECO:0000256" key="2">
    <source>
        <dbReference type="SAM" id="Phobius"/>
    </source>
</evidence>
<dbReference type="GO" id="GO:0006355">
    <property type="term" value="P:regulation of DNA-templated transcription"/>
    <property type="evidence" value="ECO:0007669"/>
    <property type="project" value="InterPro"/>
</dbReference>
<name>A0A432W126_9GAMM</name>
<dbReference type="Proteomes" id="UP000288395">
    <property type="component" value="Unassembled WGS sequence"/>
</dbReference>
<dbReference type="GO" id="GO:0009271">
    <property type="term" value="P:phage shock"/>
    <property type="evidence" value="ECO:0007669"/>
    <property type="project" value="InterPro"/>
</dbReference>
<dbReference type="EMBL" id="PIPJ01000002">
    <property type="protein sequence ID" value="RUO22683.1"/>
    <property type="molecule type" value="Genomic_DNA"/>
</dbReference>